<dbReference type="OrthoDB" id="8759010at2"/>
<protein>
    <submittedName>
        <fullName evidence="1">Uncharacterized protein</fullName>
    </submittedName>
</protein>
<name>A0A250L6R0_9BURK</name>
<reference evidence="1" key="1">
    <citation type="journal article" date="2016" name="Biosci. Biotechnol. Biochem.">
        <title>Bioconversion of AHX to AOH by resting cells of Burkholderia contaminans CH-1.</title>
        <authorList>
            <person name="Choi J.H."/>
            <person name="Kikuchi A."/>
            <person name="Pumkaeo P."/>
            <person name="Hirai H."/>
            <person name="Tokuyama S."/>
            <person name="Kawagishi H."/>
        </authorList>
    </citation>
    <scope>NUCLEOTIDE SEQUENCE</scope>
    <source>
        <strain evidence="1">CH-1</strain>
    </source>
</reference>
<gene>
    <name evidence="1" type="ORF">BCCH1_26990</name>
</gene>
<dbReference type="RefSeq" id="WP_158077512.1">
    <property type="nucleotide sequence ID" value="NZ_MCAU02000001.1"/>
</dbReference>
<sequence>MRFAAATGMLTAANGDVLLYWGRLLGGPTAITSSGGTPFQMNGLFELFFAMLLP</sequence>
<dbReference type="EMBL" id="AP018357">
    <property type="protein sequence ID" value="BBA40274.1"/>
    <property type="molecule type" value="Genomic_DNA"/>
</dbReference>
<reference evidence="1" key="2">
    <citation type="journal article" date="2017" name="Genome Announc.">
        <title>High-Quality Draft Genome Sequence of Burkholderia contaminans CH-1, a Gram-Negative Bacterium That Metabolizes 2-Azahypoxanthine, a Plant Growth-Regulating Compound.</title>
        <authorList>
            <person name="Choi J.-H."/>
            <person name="Sugiura H."/>
            <person name="Moriuchi R."/>
            <person name="Kawagishi H."/>
            <person name="Dohra H."/>
        </authorList>
    </citation>
    <scope>NUCLEOTIDE SEQUENCE</scope>
    <source>
        <strain evidence="1">CH-1</strain>
    </source>
</reference>
<accession>A0A250L6R0</accession>
<evidence type="ECO:0000313" key="1">
    <source>
        <dbReference type="EMBL" id="BBA40274.1"/>
    </source>
</evidence>
<organism evidence="1">
    <name type="scientific">Burkholderia contaminans</name>
    <dbReference type="NCBI Taxonomy" id="488447"/>
    <lineage>
        <taxon>Bacteria</taxon>
        <taxon>Pseudomonadati</taxon>
        <taxon>Pseudomonadota</taxon>
        <taxon>Betaproteobacteria</taxon>
        <taxon>Burkholderiales</taxon>
        <taxon>Burkholderiaceae</taxon>
        <taxon>Burkholderia</taxon>
        <taxon>Burkholderia cepacia complex</taxon>
    </lineage>
</organism>
<dbReference type="AlphaFoldDB" id="A0A250L6R0"/>
<proteinExistence type="predicted"/>